<dbReference type="PANTHER" id="PTHR12215:SF10">
    <property type="entry name" value="L-AMINOADIPATE-SEMIALDEHYDE DEHYDROGENASE-PHOSPHOPANTETHEINYL TRANSFERASE"/>
    <property type="match status" value="1"/>
</dbReference>
<organism evidence="4 5">
    <name type="scientific">Clostridium tepidiprofundi DSM 19306</name>
    <dbReference type="NCBI Taxonomy" id="1121338"/>
    <lineage>
        <taxon>Bacteria</taxon>
        <taxon>Bacillati</taxon>
        <taxon>Bacillota</taxon>
        <taxon>Clostridia</taxon>
        <taxon>Eubacteriales</taxon>
        <taxon>Clostridiaceae</taxon>
        <taxon>Clostridium</taxon>
    </lineage>
</organism>
<dbReference type="SUPFAM" id="SSF56214">
    <property type="entry name" value="4'-phosphopantetheinyl transferase"/>
    <property type="match status" value="2"/>
</dbReference>
<dbReference type="GO" id="GO:0008897">
    <property type="term" value="F:holo-[acyl-carrier-protein] synthase activity"/>
    <property type="evidence" value="ECO:0007669"/>
    <property type="project" value="InterPro"/>
</dbReference>
<dbReference type="STRING" id="1121338.CLTEP_21010"/>
<dbReference type="RefSeq" id="WP_066826495.1">
    <property type="nucleotide sequence ID" value="NZ_LTBA01000031.1"/>
</dbReference>
<comment type="similarity">
    <text evidence="1">Belongs to the P-Pant transferase superfamily. Gsp/Sfp/HetI/AcpT family.</text>
</comment>
<evidence type="ECO:0000313" key="5">
    <source>
        <dbReference type="Proteomes" id="UP000075531"/>
    </source>
</evidence>
<dbReference type="InterPro" id="IPR037143">
    <property type="entry name" value="4-PPantetheinyl_Trfase_dom_sf"/>
</dbReference>
<feature type="domain" description="4'-phosphopantetheinyl transferase" evidence="3">
    <location>
        <begin position="80"/>
        <end position="153"/>
    </location>
</feature>
<dbReference type="PANTHER" id="PTHR12215">
    <property type="entry name" value="PHOSPHOPANTETHEINE TRANSFERASE"/>
    <property type="match status" value="1"/>
</dbReference>
<dbReference type="EMBL" id="LTBA01000031">
    <property type="protein sequence ID" value="KYH33964.1"/>
    <property type="molecule type" value="Genomic_DNA"/>
</dbReference>
<dbReference type="AlphaFoldDB" id="A0A151B230"/>
<sequence length="195" mass="22435">MMLDVLWIPEEYSIEEQKEKELRNKTLDTVKDYIRSKYNVLDVGIFISPTGKPFLTGIDDLYFSISHAKKATAIVIANRSIGIDLEKIHVSYAKIINSFFGPKEKKFILEKGLELNAMNQAFYQIWTRKEAFCKCIGEGITRKNLSVDTLDLCGYSIESFAINDYVLTICTKGENINICPQIQEKVRLRPLRIRN</sequence>
<dbReference type="GO" id="GO:0005829">
    <property type="term" value="C:cytosol"/>
    <property type="evidence" value="ECO:0007669"/>
    <property type="project" value="TreeGrafter"/>
</dbReference>
<dbReference type="Proteomes" id="UP000075531">
    <property type="component" value="Unassembled WGS sequence"/>
</dbReference>
<gene>
    <name evidence="4" type="primary">sfp</name>
    <name evidence="4" type="ORF">CLTEP_21010</name>
</gene>
<dbReference type="Pfam" id="PF01648">
    <property type="entry name" value="ACPS"/>
    <property type="match status" value="1"/>
</dbReference>
<comment type="caution">
    <text evidence="4">The sequence shown here is derived from an EMBL/GenBank/DDBJ whole genome shotgun (WGS) entry which is preliminary data.</text>
</comment>
<protein>
    <submittedName>
        <fullName evidence="4">4'-phosphopantetheinyl transferase sfp</fullName>
        <ecNumber evidence="4">2.7.8.-</ecNumber>
    </submittedName>
</protein>
<dbReference type="EC" id="2.7.8.-" evidence="4"/>
<dbReference type="PATRIC" id="fig|1121338.3.peg.2195"/>
<proteinExistence type="inferred from homology"/>
<dbReference type="Gene3D" id="3.90.470.20">
    <property type="entry name" value="4'-phosphopantetheinyl transferase domain"/>
    <property type="match status" value="1"/>
</dbReference>
<evidence type="ECO:0000256" key="2">
    <source>
        <dbReference type="ARBA" id="ARBA00022679"/>
    </source>
</evidence>
<dbReference type="GO" id="GO:0000287">
    <property type="term" value="F:magnesium ion binding"/>
    <property type="evidence" value="ECO:0007669"/>
    <property type="project" value="InterPro"/>
</dbReference>
<dbReference type="GO" id="GO:0019878">
    <property type="term" value="P:lysine biosynthetic process via aminoadipic acid"/>
    <property type="evidence" value="ECO:0007669"/>
    <property type="project" value="TreeGrafter"/>
</dbReference>
<keyword evidence="5" id="KW-1185">Reference proteome</keyword>
<evidence type="ECO:0000313" key="4">
    <source>
        <dbReference type="EMBL" id="KYH33964.1"/>
    </source>
</evidence>
<name>A0A151B230_9CLOT</name>
<reference evidence="4 5" key="1">
    <citation type="submission" date="2016-02" db="EMBL/GenBank/DDBJ databases">
        <title>Genome sequence of Clostridium tepidiprofundi DSM 19306.</title>
        <authorList>
            <person name="Poehlein A."/>
            <person name="Daniel R."/>
        </authorList>
    </citation>
    <scope>NUCLEOTIDE SEQUENCE [LARGE SCALE GENOMIC DNA]</scope>
    <source>
        <strain evidence="4 5">DSM 19306</strain>
    </source>
</reference>
<dbReference type="InterPro" id="IPR008278">
    <property type="entry name" value="4-PPantetheinyl_Trfase_dom"/>
</dbReference>
<evidence type="ECO:0000256" key="1">
    <source>
        <dbReference type="ARBA" id="ARBA00010990"/>
    </source>
</evidence>
<keyword evidence="2 4" id="KW-0808">Transferase</keyword>
<evidence type="ECO:0000259" key="3">
    <source>
        <dbReference type="Pfam" id="PF01648"/>
    </source>
</evidence>
<dbReference type="InterPro" id="IPR050559">
    <property type="entry name" value="P-Pant_transferase_sf"/>
</dbReference>
<dbReference type="OrthoDB" id="9808281at2"/>
<accession>A0A151B230</accession>